<organism evidence="1 2">
    <name type="scientific">Trichomonas vaginalis (strain ATCC PRA-98 / G3)</name>
    <dbReference type="NCBI Taxonomy" id="412133"/>
    <lineage>
        <taxon>Eukaryota</taxon>
        <taxon>Metamonada</taxon>
        <taxon>Parabasalia</taxon>
        <taxon>Trichomonadida</taxon>
        <taxon>Trichomonadidae</taxon>
        <taxon>Trichomonas</taxon>
    </lineage>
</organism>
<dbReference type="Proteomes" id="UP000001542">
    <property type="component" value="Unassembled WGS sequence"/>
</dbReference>
<reference evidence="1" key="2">
    <citation type="journal article" date="2007" name="Science">
        <title>Draft genome sequence of the sexually transmitted pathogen Trichomonas vaginalis.</title>
        <authorList>
            <person name="Carlton J.M."/>
            <person name="Hirt R.P."/>
            <person name="Silva J.C."/>
            <person name="Delcher A.L."/>
            <person name="Schatz M."/>
            <person name="Zhao Q."/>
            <person name="Wortman J.R."/>
            <person name="Bidwell S.L."/>
            <person name="Alsmark U.C.M."/>
            <person name="Besteiro S."/>
            <person name="Sicheritz-Ponten T."/>
            <person name="Noel C.J."/>
            <person name="Dacks J.B."/>
            <person name="Foster P.G."/>
            <person name="Simillion C."/>
            <person name="Van de Peer Y."/>
            <person name="Miranda-Saavedra D."/>
            <person name="Barton G.J."/>
            <person name="Westrop G.D."/>
            <person name="Mueller S."/>
            <person name="Dessi D."/>
            <person name="Fiori P.L."/>
            <person name="Ren Q."/>
            <person name="Paulsen I."/>
            <person name="Zhang H."/>
            <person name="Bastida-Corcuera F.D."/>
            <person name="Simoes-Barbosa A."/>
            <person name="Brown M.T."/>
            <person name="Hayes R.D."/>
            <person name="Mukherjee M."/>
            <person name="Okumura C.Y."/>
            <person name="Schneider R."/>
            <person name="Smith A.J."/>
            <person name="Vanacova S."/>
            <person name="Villalvazo M."/>
            <person name="Haas B.J."/>
            <person name="Pertea M."/>
            <person name="Feldblyum T.V."/>
            <person name="Utterback T.R."/>
            <person name="Shu C.L."/>
            <person name="Osoegawa K."/>
            <person name="de Jong P.J."/>
            <person name="Hrdy I."/>
            <person name="Horvathova L."/>
            <person name="Zubacova Z."/>
            <person name="Dolezal P."/>
            <person name="Malik S.B."/>
            <person name="Logsdon J.M. Jr."/>
            <person name="Henze K."/>
            <person name="Gupta A."/>
            <person name="Wang C.C."/>
            <person name="Dunne R.L."/>
            <person name="Upcroft J.A."/>
            <person name="Upcroft P."/>
            <person name="White O."/>
            <person name="Salzberg S.L."/>
            <person name="Tang P."/>
            <person name="Chiu C.-H."/>
            <person name="Lee Y.-S."/>
            <person name="Embley T.M."/>
            <person name="Coombs G.H."/>
            <person name="Mottram J.C."/>
            <person name="Tachezy J."/>
            <person name="Fraser-Liggett C.M."/>
            <person name="Johnson P.J."/>
        </authorList>
    </citation>
    <scope>NUCLEOTIDE SEQUENCE [LARGE SCALE GENOMIC DNA]</scope>
    <source>
        <strain evidence="1">G3</strain>
    </source>
</reference>
<proteinExistence type="predicted"/>
<sequence>MPNISNLSNDSIISFFGIISILTSPNSPVQELFTTEEILNFLISNLQNSIKKVKIHIITSISQIVSSNHDIIQLLLPTQYYTNITSYLQLTSFKLQLISCYSLISSIGYSHDLYSLGINKIIETFQNQNQNNKNLIIKCITTAFHYFPEIISDFIENEIISTFIQFLAPIDPKSELQESIVMLFTEFITNIPEENLNFLNSIIPQTKILFDAYYSIYSQKEANASVSNATIKLLDLFIYYYHYHADLLSAHILSSDFINEVISIMQVESFRLSSKCLFFIFIAFESGKEDLVDAVIGVDISEQILSIMKEQSADDINFYLKIIINFIDTHQNGSESIQNYFGMDQLESILSDFTDSQNQQLAEIIFEKIA</sequence>
<dbReference type="VEuPathDB" id="TrichDB:TVAGG3_1045100"/>
<dbReference type="SMR" id="A2D7V8"/>
<dbReference type="Gene3D" id="1.25.10.10">
    <property type="entry name" value="Leucine-rich Repeat Variant"/>
    <property type="match status" value="1"/>
</dbReference>
<reference evidence="1" key="1">
    <citation type="submission" date="2006-10" db="EMBL/GenBank/DDBJ databases">
        <authorList>
            <person name="Amadeo P."/>
            <person name="Zhao Q."/>
            <person name="Wortman J."/>
            <person name="Fraser-Liggett C."/>
            <person name="Carlton J."/>
        </authorList>
    </citation>
    <scope>NUCLEOTIDE SEQUENCE</scope>
    <source>
        <strain evidence="1">G3</strain>
    </source>
</reference>
<dbReference type="KEGG" id="tva:5468952"/>
<dbReference type="InterPro" id="IPR011989">
    <property type="entry name" value="ARM-like"/>
</dbReference>
<evidence type="ECO:0000313" key="1">
    <source>
        <dbReference type="EMBL" id="EAY23391.1"/>
    </source>
</evidence>
<gene>
    <name evidence="1" type="ORF">TVAG_070540</name>
</gene>
<dbReference type="RefSeq" id="XP_001584377.1">
    <property type="nucleotide sequence ID" value="XM_001584327.1"/>
</dbReference>
<accession>A2D7V8</accession>
<dbReference type="SUPFAM" id="SSF48371">
    <property type="entry name" value="ARM repeat"/>
    <property type="match status" value="1"/>
</dbReference>
<evidence type="ECO:0000313" key="2">
    <source>
        <dbReference type="Proteomes" id="UP000001542"/>
    </source>
</evidence>
<name>A2D7V8_TRIV3</name>
<dbReference type="InParanoid" id="A2D7V8"/>
<dbReference type="EMBL" id="DS113178">
    <property type="protein sequence ID" value="EAY23391.1"/>
    <property type="molecule type" value="Genomic_DNA"/>
</dbReference>
<dbReference type="InterPro" id="IPR016024">
    <property type="entry name" value="ARM-type_fold"/>
</dbReference>
<protein>
    <submittedName>
        <fullName evidence="1">Uncharacterized protein</fullName>
    </submittedName>
</protein>
<dbReference type="VEuPathDB" id="TrichDB:TVAG_070540"/>
<keyword evidence="2" id="KW-1185">Reference proteome</keyword>
<dbReference type="AlphaFoldDB" id="A2D7V8"/>